<evidence type="ECO:0000256" key="1">
    <source>
        <dbReference type="ARBA" id="ARBA00023015"/>
    </source>
</evidence>
<keyword evidence="1" id="KW-0805">Transcription regulation</keyword>
<sequence>MSQWLSPPVGGRAHGAGGTPALSSFAPALLSGLVIVAESALTRECLSYVLAGNGLADDISAVARVKDVAVPAELAILDVATGSLDPDQIANAVAEIRSRSSCRALVLLGGPDPDPDLVRRLHRLRIEGFIPISYAADVVVSTIRLIALGGNFLPHGAGSPRADAPIASTSERAAMPAPQGGGHECLTARECEVVRHLREGQQNKRIAYELHISESTVKVHIRNIMRKFNLRNRTQVALLDLAERAGGFRDAEFTWAARSSRWETTSATS</sequence>
<dbReference type="Pfam" id="PF00196">
    <property type="entry name" value="GerE"/>
    <property type="match status" value="1"/>
</dbReference>
<dbReference type="InterPro" id="IPR016032">
    <property type="entry name" value="Sig_transdc_resp-reg_C-effctor"/>
</dbReference>
<dbReference type="SUPFAM" id="SSF46894">
    <property type="entry name" value="C-terminal effector domain of the bipartite response regulators"/>
    <property type="match status" value="1"/>
</dbReference>
<dbReference type="PROSITE" id="PS00622">
    <property type="entry name" value="HTH_LUXR_1"/>
    <property type="match status" value="1"/>
</dbReference>
<dbReference type="GO" id="GO:0006355">
    <property type="term" value="P:regulation of DNA-templated transcription"/>
    <property type="evidence" value="ECO:0007669"/>
    <property type="project" value="InterPro"/>
</dbReference>
<proteinExistence type="predicted"/>
<dbReference type="AlphaFoldDB" id="A0AAU7JIN7"/>
<evidence type="ECO:0000259" key="4">
    <source>
        <dbReference type="PROSITE" id="PS50043"/>
    </source>
</evidence>
<reference evidence="5" key="1">
    <citation type="submission" date="2024-05" db="EMBL/GenBank/DDBJ databases">
        <authorList>
            <person name="Kim S."/>
            <person name="Heo J."/>
            <person name="Choi H."/>
            <person name="Choi Y."/>
            <person name="Kwon S.-W."/>
            <person name="Kim Y."/>
        </authorList>
    </citation>
    <scope>NUCLEOTIDE SEQUENCE</scope>
    <source>
        <strain evidence="5">KACC 23698</strain>
    </source>
</reference>
<evidence type="ECO:0000313" key="5">
    <source>
        <dbReference type="EMBL" id="XBO40252.1"/>
    </source>
</evidence>
<keyword evidence="3" id="KW-0804">Transcription</keyword>
<protein>
    <submittedName>
        <fullName evidence="5">Response regulator transcription factor</fullName>
    </submittedName>
</protein>
<organism evidence="5">
    <name type="scientific">Alsobacter sp. KACC 23698</name>
    <dbReference type="NCBI Taxonomy" id="3149229"/>
    <lineage>
        <taxon>Bacteria</taxon>
        <taxon>Pseudomonadati</taxon>
        <taxon>Pseudomonadota</taxon>
        <taxon>Alphaproteobacteria</taxon>
        <taxon>Hyphomicrobiales</taxon>
        <taxon>Alsobacteraceae</taxon>
        <taxon>Alsobacter</taxon>
    </lineage>
</organism>
<gene>
    <name evidence="5" type="ORF">ABEG18_05585</name>
</gene>
<feature type="domain" description="HTH luxR-type" evidence="4">
    <location>
        <begin position="179"/>
        <end position="244"/>
    </location>
</feature>
<dbReference type="CDD" id="cd06170">
    <property type="entry name" value="LuxR_C_like"/>
    <property type="match status" value="1"/>
</dbReference>
<keyword evidence="2" id="KW-0238">DNA-binding</keyword>
<evidence type="ECO:0000256" key="3">
    <source>
        <dbReference type="ARBA" id="ARBA00023163"/>
    </source>
</evidence>
<accession>A0AAU7JIN7</accession>
<dbReference type="InterPro" id="IPR000792">
    <property type="entry name" value="Tscrpt_reg_LuxR_C"/>
</dbReference>
<evidence type="ECO:0000256" key="2">
    <source>
        <dbReference type="ARBA" id="ARBA00023125"/>
    </source>
</evidence>
<dbReference type="RefSeq" id="WP_406857107.1">
    <property type="nucleotide sequence ID" value="NZ_CP157484.1"/>
</dbReference>
<name>A0AAU7JIN7_9HYPH</name>
<dbReference type="PROSITE" id="PS50043">
    <property type="entry name" value="HTH_LUXR_2"/>
    <property type="match status" value="1"/>
</dbReference>
<dbReference type="EMBL" id="CP157484">
    <property type="protein sequence ID" value="XBO40252.1"/>
    <property type="molecule type" value="Genomic_DNA"/>
</dbReference>
<dbReference type="Gene3D" id="3.40.50.2300">
    <property type="match status" value="1"/>
</dbReference>
<dbReference type="PRINTS" id="PR00038">
    <property type="entry name" value="HTHLUXR"/>
</dbReference>
<dbReference type="SMART" id="SM00421">
    <property type="entry name" value="HTH_LUXR"/>
    <property type="match status" value="1"/>
</dbReference>
<dbReference type="GO" id="GO:0003677">
    <property type="term" value="F:DNA binding"/>
    <property type="evidence" value="ECO:0007669"/>
    <property type="project" value="UniProtKB-KW"/>
</dbReference>
<dbReference type="PANTHER" id="PTHR44688:SF16">
    <property type="entry name" value="DNA-BINDING TRANSCRIPTIONAL ACTIVATOR DEVR_DOSR"/>
    <property type="match status" value="1"/>
</dbReference>
<dbReference type="PANTHER" id="PTHR44688">
    <property type="entry name" value="DNA-BINDING TRANSCRIPTIONAL ACTIVATOR DEVR_DOSR"/>
    <property type="match status" value="1"/>
</dbReference>